<name>Q6IL89_DROME</name>
<accession>Q6IL89</accession>
<reference evidence="1" key="1">
    <citation type="journal article" date="2003" name="Genome Biol.">
        <title>An integrated gene annotation and transcriptional profiling approach towards the full gene content of the Drosophila genome.</title>
        <authorList>
            <person name="Hild M."/>
            <person name="Beckmann B."/>
            <person name="Haas S.A."/>
            <person name="Koch B."/>
            <person name="Solovyev V."/>
            <person name="Busold C."/>
            <person name="Fellenberg K."/>
            <person name="Boutros M."/>
            <person name="Vingron M."/>
            <person name="Sauer F."/>
            <person name="Hoheisel J.D."/>
            <person name="Paro R."/>
        </authorList>
    </citation>
    <scope>NUCLEOTIDE SEQUENCE</scope>
</reference>
<organism evidence="1">
    <name type="scientific">Drosophila melanogaster</name>
    <name type="common">Fruit fly</name>
    <dbReference type="NCBI Taxonomy" id="7227"/>
    <lineage>
        <taxon>Eukaryota</taxon>
        <taxon>Metazoa</taxon>
        <taxon>Ecdysozoa</taxon>
        <taxon>Arthropoda</taxon>
        <taxon>Hexapoda</taxon>
        <taxon>Insecta</taxon>
        <taxon>Pterygota</taxon>
        <taxon>Neoptera</taxon>
        <taxon>Endopterygota</taxon>
        <taxon>Diptera</taxon>
        <taxon>Brachycera</taxon>
        <taxon>Muscomorpha</taxon>
        <taxon>Ephydroidea</taxon>
        <taxon>Drosophilidae</taxon>
        <taxon>Drosophila</taxon>
        <taxon>Sophophora</taxon>
    </lineage>
</organism>
<gene>
    <name evidence="1" type="ORF">HDC10036</name>
</gene>
<dbReference type="AlphaFoldDB" id="Q6IL89"/>
<sequence>MSSPAETSSRLVDGGGRVTVTVTVDGVRATMAMATLGDNNIIISTTGSLGSDGVGLDGFVWNCVGWDGLAVGASTTSAPHFYGHMLNSALDCRNNRQKPQQLGTTAGI</sequence>
<proteinExistence type="predicted"/>
<protein>
    <submittedName>
        <fullName evidence="1">HDC10036</fullName>
    </submittedName>
</protein>
<dbReference type="EMBL" id="BK002127">
    <property type="protein sequence ID" value="DAA02972.1"/>
    <property type="molecule type" value="Genomic_DNA"/>
</dbReference>
<evidence type="ECO:0000313" key="1">
    <source>
        <dbReference type="EMBL" id="DAA02972.1"/>
    </source>
</evidence>